<comment type="caution">
    <text evidence="6">The sequence shown here is derived from an EMBL/GenBank/DDBJ whole genome shotgun (WGS) entry which is preliminary data.</text>
</comment>
<comment type="similarity">
    <text evidence="1">Belongs to the ABC transporter superfamily.</text>
</comment>
<evidence type="ECO:0000313" key="7">
    <source>
        <dbReference type="Proteomes" id="UP001208041"/>
    </source>
</evidence>
<name>A0AAE3IYR4_9RHOB</name>
<evidence type="ECO:0000256" key="2">
    <source>
        <dbReference type="ARBA" id="ARBA00022448"/>
    </source>
</evidence>
<dbReference type="SMART" id="SM00382">
    <property type="entry name" value="AAA"/>
    <property type="match status" value="1"/>
</dbReference>
<dbReference type="InterPro" id="IPR040582">
    <property type="entry name" value="OB_MalK-like"/>
</dbReference>
<dbReference type="SUPFAM" id="SSF52540">
    <property type="entry name" value="P-loop containing nucleoside triphosphate hydrolases"/>
    <property type="match status" value="1"/>
</dbReference>
<keyword evidence="3" id="KW-0547">Nucleotide-binding</keyword>
<keyword evidence="2" id="KW-0813">Transport</keyword>
<dbReference type="GO" id="GO:0140359">
    <property type="term" value="F:ABC-type transporter activity"/>
    <property type="evidence" value="ECO:0007669"/>
    <property type="project" value="InterPro"/>
</dbReference>
<dbReference type="Proteomes" id="UP001208041">
    <property type="component" value="Unassembled WGS sequence"/>
</dbReference>
<organism evidence="6 7">
    <name type="scientific">Halocynthiibacter halioticoli</name>
    <dbReference type="NCBI Taxonomy" id="2986804"/>
    <lineage>
        <taxon>Bacteria</taxon>
        <taxon>Pseudomonadati</taxon>
        <taxon>Pseudomonadota</taxon>
        <taxon>Alphaproteobacteria</taxon>
        <taxon>Rhodobacterales</taxon>
        <taxon>Paracoccaceae</taxon>
        <taxon>Halocynthiibacter</taxon>
    </lineage>
</organism>
<dbReference type="InterPro" id="IPR012340">
    <property type="entry name" value="NA-bd_OB-fold"/>
</dbReference>
<dbReference type="NCBIfam" id="NF008653">
    <property type="entry name" value="PRK11650.1"/>
    <property type="match status" value="1"/>
</dbReference>
<dbReference type="InterPro" id="IPR003593">
    <property type="entry name" value="AAA+_ATPase"/>
</dbReference>
<dbReference type="RefSeq" id="WP_263951774.1">
    <property type="nucleotide sequence ID" value="NZ_JAOYFC010000001.1"/>
</dbReference>
<dbReference type="GO" id="GO:0055052">
    <property type="term" value="C:ATP-binding cassette (ABC) transporter complex, substrate-binding subunit-containing"/>
    <property type="evidence" value="ECO:0007669"/>
    <property type="project" value="TreeGrafter"/>
</dbReference>
<dbReference type="Gene3D" id="2.40.50.100">
    <property type="match status" value="1"/>
</dbReference>
<dbReference type="PANTHER" id="PTHR43875:SF1">
    <property type="entry name" value="OSMOPROTECTIVE COMPOUNDS UPTAKE ATP-BINDING PROTEIN GGTA"/>
    <property type="match status" value="1"/>
</dbReference>
<evidence type="ECO:0000259" key="5">
    <source>
        <dbReference type="PROSITE" id="PS50893"/>
    </source>
</evidence>
<evidence type="ECO:0000256" key="4">
    <source>
        <dbReference type="ARBA" id="ARBA00022840"/>
    </source>
</evidence>
<proteinExistence type="inferred from homology"/>
<protein>
    <submittedName>
        <fullName evidence="6">Sn-glycerol-3-phosphate ABC transporter ATP-binding protein UgpC</fullName>
    </submittedName>
</protein>
<dbReference type="SUPFAM" id="SSF50331">
    <property type="entry name" value="MOP-like"/>
    <property type="match status" value="1"/>
</dbReference>
<dbReference type="InterPro" id="IPR008995">
    <property type="entry name" value="Mo/tungstate-bd_C_term_dom"/>
</dbReference>
<dbReference type="InterPro" id="IPR015855">
    <property type="entry name" value="ABC_transpr_MalK-like"/>
</dbReference>
<accession>A0AAE3IYR4</accession>
<dbReference type="GO" id="GO:0016887">
    <property type="term" value="F:ATP hydrolysis activity"/>
    <property type="evidence" value="ECO:0007669"/>
    <property type="project" value="InterPro"/>
</dbReference>
<gene>
    <name evidence="6" type="primary">ugpC</name>
    <name evidence="6" type="ORF">OH136_00140</name>
</gene>
<dbReference type="InterPro" id="IPR017871">
    <property type="entry name" value="ABC_transporter-like_CS"/>
</dbReference>
<dbReference type="CDD" id="cd03301">
    <property type="entry name" value="ABC_MalK_N"/>
    <property type="match status" value="1"/>
</dbReference>
<keyword evidence="7" id="KW-1185">Reference proteome</keyword>
<dbReference type="Gene3D" id="3.40.50.300">
    <property type="entry name" value="P-loop containing nucleotide triphosphate hydrolases"/>
    <property type="match status" value="1"/>
</dbReference>
<dbReference type="PROSITE" id="PS50893">
    <property type="entry name" value="ABC_TRANSPORTER_2"/>
    <property type="match status" value="1"/>
</dbReference>
<dbReference type="GO" id="GO:0008643">
    <property type="term" value="P:carbohydrate transport"/>
    <property type="evidence" value="ECO:0007669"/>
    <property type="project" value="InterPro"/>
</dbReference>
<dbReference type="FunFam" id="3.40.50.300:FF:000042">
    <property type="entry name" value="Maltose/maltodextrin ABC transporter, ATP-binding protein"/>
    <property type="match status" value="1"/>
</dbReference>
<dbReference type="GO" id="GO:0005524">
    <property type="term" value="F:ATP binding"/>
    <property type="evidence" value="ECO:0007669"/>
    <property type="project" value="UniProtKB-KW"/>
</dbReference>
<dbReference type="Gene3D" id="2.40.50.140">
    <property type="entry name" value="Nucleic acid-binding proteins"/>
    <property type="match status" value="1"/>
</dbReference>
<evidence type="ECO:0000256" key="3">
    <source>
        <dbReference type="ARBA" id="ARBA00022741"/>
    </source>
</evidence>
<dbReference type="InterPro" id="IPR047641">
    <property type="entry name" value="ABC_transpr_MalK/UgpC-like"/>
</dbReference>
<dbReference type="InterPro" id="IPR003439">
    <property type="entry name" value="ABC_transporter-like_ATP-bd"/>
</dbReference>
<dbReference type="AlphaFoldDB" id="A0AAE3IYR4"/>
<feature type="domain" description="ABC transporter" evidence="5">
    <location>
        <begin position="4"/>
        <end position="234"/>
    </location>
</feature>
<keyword evidence="4 6" id="KW-0067">ATP-binding</keyword>
<dbReference type="Pfam" id="PF00005">
    <property type="entry name" value="ABC_tran"/>
    <property type="match status" value="1"/>
</dbReference>
<sequence>MSGVSLRNVRKSYGNHEVIHGIDLEIDPGDFIVFVGPSGCGKSTLLRMIAGLEGITDGTISIEGNVVNDVPSPQRGISMVFQSYALYPHMTVQQNMAFGLKLRRTPIERIKETVGAAAKSLQLDSYIDRFPKALSGGQRQRVAIGRAIVREPKVFLFDEPLSNLDAALRNQTRIEIARLHRSMDATMIYVTHDQIEALTLATKIAVLKDGVLQQFATPDEIYNRPANVFVAGFMGAPPMNLIDGTIEETADGELHIRLARKELGDVLIPLKNVPEHRKRLGQPVVFGLRPEAISLAAESSDASLSKIECKIDYVEVTGADRITVCDFSEGRMFARLPAGADVSEGDQVTFHFNADNISLFDKDTGLRIESAQNA</sequence>
<dbReference type="PANTHER" id="PTHR43875">
    <property type="entry name" value="MALTODEXTRIN IMPORT ATP-BINDING PROTEIN MSMX"/>
    <property type="match status" value="1"/>
</dbReference>
<dbReference type="EMBL" id="JAOYFC010000001">
    <property type="protein sequence ID" value="MCV6822946.1"/>
    <property type="molecule type" value="Genomic_DNA"/>
</dbReference>
<reference evidence="6" key="1">
    <citation type="submission" date="2022-10" db="EMBL/GenBank/DDBJ databases">
        <authorList>
            <person name="Yue Y."/>
        </authorList>
    </citation>
    <scope>NUCLEOTIDE SEQUENCE</scope>
    <source>
        <strain evidence="6">Z654</strain>
    </source>
</reference>
<evidence type="ECO:0000256" key="1">
    <source>
        <dbReference type="ARBA" id="ARBA00005417"/>
    </source>
</evidence>
<dbReference type="Pfam" id="PF17912">
    <property type="entry name" value="OB_MalK"/>
    <property type="match status" value="1"/>
</dbReference>
<evidence type="ECO:0000313" key="6">
    <source>
        <dbReference type="EMBL" id="MCV6822946.1"/>
    </source>
</evidence>
<dbReference type="InterPro" id="IPR027417">
    <property type="entry name" value="P-loop_NTPase"/>
</dbReference>
<dbReference type="PROSITE" id="PS00211">
    <property type="entry name" value="ABC_TRANSPORTER_1"/>
    <property type="match status" value="1"/>
</dbReference>